<comment type="similarity">
    <text evidence="2 12">Belongs to the adaptor complexes medium subunit family. Delta-COP subfamily.</text>
</comment>
<dbReference type="InterPro" id="IPR028565">
    <property type="entry name" value="MHD"/>
</dbReference>
<dbReference type="InterPro" id="IPR000651">
    <property type="entry name" value="Ras-like_Gua-exchang_fac_N"/>
</dbReference>
<comment type="caution">
    <text evidence="17">The sequence shown here is derived from an EMBL/GenBank/DDBJ whole genome shotgun (WGS) entry which is preliminary data.</text>
</comment>
<feature type="region of interest" description="Disordered" evidence="13">
    <location>
        <begin position="115"/>
        <end position="144"/>
    </location>
</feature>
<feature type="compositionally biased region" description="Gly residues" evidence="13">
    <location>
        <begin position="1662"/>
        <end position="1672"/>
    </location>
</feature>
<keyword evidence="5 12" id="KW-0963">Cytoplasm</keyword>
<evidence type="ECO:0000256" key="9">
    <source>
        <dbReference type="ARBA" id="ARBA00023136"/>
    </source>
</evidence>
<reference evidence="17" key="1">
    <citation type="submission" date="2022-08" db="EMBL/GenBank/DDBJ databases">
        <title>Novel sulphate-reducing endosymbionts in the free-living metamonad Anaeramoeba.</title>
        <authorList>
            <person name="Jerlstrom-Hultqvist J."/>
            <person name="Cepicka I."/>
            <person name="Gallot-Lavallee L."/>
            <person name="Salas-Leiva D."/>
            <person name="Curtis B.A."/>
            <person name="Zahonova K."/>
            <person name="Pipaliya S."/>
            <person name="Dacks J."/>
            <person name="Roger A.J."/>
        </authorList>
    </citation>
    <scope>NUCLEOTIDE SEQUENCE</scope>
    <source>
        <strain evidence="17">Busselton2</strain>
    </source>
</reference>
<dbReference type="InterPro" id="IPR036964">
    <property type="entry name" value="RASGEF_cat_dom_sf"/>
</dbReference>
<feature type="compositionally biased region" description="Basic and acidic residues" evidence="13">
    <location>
        <begin position="1624"/>
        <end position="1659"/>
    </location>
</feature>
<keyword evidence="6 12" id="KW-0931">ER-Golgi transport</keyword>
<dbReference type="PANTHER" id="PTHR10121">
    <property type="entry name" value="COATOMER SUBUNIT DELTA"/>
    <property type="match status" value="1"/>
</dbReference>
<dbReference type="Pfam" id="PF00928">
    <property type="entry name" value="Adap_comp_sub"/>
    <property type="match status" value="1"/>
</dbReference>
<dbReference type="PROSITE" id="PS50212">
    <property type="entry name" value="RASGEF_NTER"/>
    <property type="match status" value="1"/>
</dbReference>
<dbReference type="SMART" id="SM00147">
    <property type="entry name" value="RasGEF"/>
    <property type="match status" value="1"/>
</dbReference>
<dbReference type="Pfam" id="PF01217">
    <property type="entry name" value="Clat_adaptor_s"/>
    <property type="match status" value="1"/>
</dbReference>
<dbReference type="Pfam" id="PF00617">
    <property type="entry name" value="RasGEF"/>
    <property type="match status" value="1"/>
</dbReference>
<feature type="domain" description="N-terminal Ras-GEF" evidence="15">
    <location>
        <begin position="1081"/>
        <end position="1213"/>
    </location>
</feature>
<dbReference type="Gene3D" id="3.30.450.60">
    <property type="match status" value="1"/>
</dbReference>
<evidence type="ECO:0000256" key="5">
    <source>
        <dbReference type="ARBA" id="ARBA00022490"/>
    </source>
</evidence>
<dbReference type="GO" id="GO:0006890">
    <property type="term" value="P:retrograde vesicle-mediated transport, Golgi to endoplasmic reticulum"/>
    <property type="evidence" value="ECO:0007669"/>
    <property type="project" value="UniProtKB-UniRule"/>
</dbReference>
<keyword evidence="11" id="KW-0344">Guanine-nucleotide releasing factor</keyword>
<comment type="function">
    <text evidence="12">The coatomer is a cytosolic protein complex that binds to dilysine motifs and reversibly associates with Golgi non-clathrin-coated vesicles, which further mediate biosynthetic protein transport from the ER, via the Golgi up to the trans Golgi network.</text>
</comment>
<organism evidence="17 18">
    <name type="scientific">Anaeramoeba flamelloides</name>
    <dbReference type="NCBI Taxonomy" id="1746091"/>
    <lineage>
        <taxon>Eukaryota</taxon>
        <taxon>Metamonada</taxon>
        <taxon>Anaeramoebidae</taxon>
        <taxon>Anaeramoeba</taxon>
    </lineage>
</organism>
<evidence type="ECO:0000256" key="6">
    <source>
        <dbReference type="ARBA" id="ARBA00022892"/>
    </source>
</evidence>
<dbReference type="GO" id="GO:0007264">
    <property type="term" value="P:small GTPase-mediated signal transduction"/>
    <property type="evidence" value="ECO:0007669"/>
    <property type="project" value="InterPro"/>
</dbReference>
<dbReference type="GO" id="GO:0005085">
    <property type="term" value="F:guanyl-nucleotide exchange factor activity"/>
    <property type="evidence" value="ECO:0007669"/>
    <property type="project" value="UniProtKB-KW"/>
</dbReference>
<gene>
    <name evidence="17" type="ORF">M0812_23518</name>
</gene>
<feature type="compositionally biased region" description="Basic and acidic residues" evidence="13">
    <location>
        <begin position="116"/>
        <end position="125"/>
    </location>
</feature>
<accession>A0AAV7YRD1</accession>
<evidence type="ECO:0000313" key="18">
    <source>
        <dbReference type="Proteomes" id="UP001146793"/>
    </source>
</evidence>
<keyword evidence="9 12" id="KW-0472">Membrane</keyword>
<evidence type="ECO:0000256" key="13">
    <source>
        <dbReference type="SAM" id="MobiDB-lite"/>
    </source>
</evidence>
<evidence type="ECO:0000256" key="3">
    <source>
        <dbReference type="ARBA" id="ARBA00011775"/>
    </source>
</evidence>
<dbReference type="InterPro" id="IPR027059">
    <property type="entry name" value="Coatomer_dsu"/>
</dbReference>
<evidence type="ECO:0000259" key="15">
    <source>
        <dbReference type="PROSITE" id="PS50212"/>
    </source>
</evidence>
<evidence type="ECO:0000256" key="12">
    <source>
        <dbReference type="RuleBase" id="RU366052"/>
    </source>
</evidence>
<dbReference type="GO" id="GO:0030126">
    <property type="term" value="C:COPI vesicle coat"/>
    <property type="evidence" value="ECO:0007669"/>
    <property type="project" value="UniProtKB-UniRule"/>
</dbReference>
<dbReference type="SUPFAM" id="SSF48366">
    <property type="entry name" value="Ras GEF"/>
    <property type="match status" value="1"/>
</dbReference>
<dbReference type="Gene3D" id="1.10.840.10">
    <property type="entry name" value="Ras guanine-nucleotide exchange factors catalytic domain"/>
    <property type="match status" value="1"/>
</dbReference>
<keyword evidence="8 12" id="KW-0333">Golgi apparatus</keyword>
<keyword evidence="10" id="KW-0968">Cytoplasmic vesicle</keyword>
<evidence type="ECO:0000256" key="7">
    <source>
        <dbReference type="ARBA" id="ARBA00022927"/>
    </source>
</evidence>
<proteinExistence type="inferred from homology"/>
<dbReference type="InterPro" id="IPR022775">
    <property type="entry name" value="AP_mu_sigma_su"/>
</dbReference>
<protein>
    <recommendedName>
        <fullName evidence="12">Coatomer subunit delta</fullName>
    </recommendedName>
</protein>
<feature type="region of interest" description="Disordered" evidence="13">
    <location>
        <begin position="1"/>
        <end position="63"/>
    </location>
</feature>
<dbReference type="GO" id="GO:0000139">
    <property type="term" value="C:Golgi membrane"/>
    <property type="evidence" value="ECO:0007669"/>
    <property type="project" value="UniProtKB-SubCell"/>
</dbReference>
<dbReference type="InterPro" id="IPR036168">
    <property type="entry name" value="AP2_Mu_C_sf"/>
</dbReference>
<dbReference type="InterPro" id="IPR011012">
    <property type="entry name" value="Longin-like_dom_sf"/>
</dbReference>
<evidence type="ECO:0000256" key="4">
    <source>
        <dbReference type="ARBA" id="ARBA00022448"/>
    </source>
</evidence>
<evidence type="ECO:0000256" key="10">
    <source>
        <dbReference type="ARBA" id="ARBA00023329"/>
    </source>
</evidence>
<feature type="compositionally biased region" description="Polar residues" evidence="13">
    <location>
        <begin position="126"/>
        <end position="136"/>
    </location>
</feature>
<dbReference type="SUPFAM" id="SSF64356">
    <property type="entry name" value="SNARE-like"/>
    <property type="match status" value="1"/>
</dbReference>
<dbReference type="CDD" id="cd09254">
    <property type="entry name" value="AP_delta-COPI_MHD"/>
    <property type="match status" value="1"/>
</dbReference>
<dbReference type="PROSITE" id="PS50009">
    <property type="entry name" value="RASGEF_CAT"/>
    <property type="match status" value="1"/>
</dbReference>
<dbReference type="PANTHER" id="PTHR10121:SF0">
    <property type="entry name" value="COATOMER SUBUNIT DELTA"/>
    <property type="match status" value="1"/>
</dbReference>
<feature type="compositionally biased region" description="Basic and acidic residues" evidence="13">
    <location>
        <begin position="1702"/>
        <end position="1715"/>
    </location>
</feature>
<dbReference type="GO" id="GO:0015031">
    <property type="term" value="P:protein transport"/>
    <property type="evidence" value="ECO:0007669"/>
    <property type="project" value="UniProtKB-KW"/>
</dbReference>
<dbReference type="InterPro" id="IPR001895">
    <property type="entry name" value="RASGEF_cat_dom"/>
</dbReference>
<dbReference type="InterPro" id="IPR023578">
    <property type="entry name" value="Ras_GEF_dom_sf"/>
</dbReference>
<evidence type="ECO:0000259" key="16">
    <source>
        <dbReference type="PROSITE" id="PS51072"/>
    </source>
</evidence>
<dbReference type="SUPFAM" id="SSF49447">
    <property type="entry name" value="Second domain of Mu2 adaptin subunit (ap50) of ap2 adaptor"/>
    <property type="match status" value="1"/>
</dbReference>
<comment type="subunit">
    <text evidence="3 12">Oligomeric complex that consists of at least the alpha, beta, beta', gamma, delta, epsilon and zeta subunits.</text>
</comment>
<sequence length="2059" mass="240063">MYSSSSEEPVYHPNKAVTKPRSMGPDLPLDILDFLNSSNSSSSDQAVNKKSKSNSESPSDSNNWYLESMESEEFFEIGTIEQEISRDIIDFDNEDYPFGLNNKLKDLNGNALNKYDGAKSQKESQSKNYQGSPRQKQTVDQRIKSKRRLSLKAQLDRMVFGEYISEMDQIETLTRLLTPRDNTRRASGSFHLSNRDLNPSQILTTERWRKLPTIAFNANIENKPIKNEKEFHKKLEKVFHDWNVPKEKQEEFLNYSQLEKWKLLLITDPTISTTQIELLISPSTEDLDNSGNNLIIKKIQSISDLLLTPFEKGNFADDNQQIRKIFITEKYSQIKQDWNVLISKMKSIFSNQAISLLTEVLNENQLGFLYFVLMWIPDTPFDLHLDLNEEYQKQIDTLNLLLENHGFFYELSGIVEEKNTINIKSNIMLFKIIFILIIDILCRYYNSSISVQNLQQYEDEELTSVPKRIYFPKKFQGYYPIGQDFINVIAPIIDQNVPINLKISSLKVLTRLSNRLLYEEELNKYKEILFFNLELLSGEIERTLQECVNKIYQEKSLILRNNRINSRYLREGMIPIKIMLPTGDLDELIVRNEATTLDVLKFCFDKFEGIINQYSIYASNSTGEWNELTVNNTNNETKGNKYNIINNNDNNDVNKELNNNQKTRLSLLKTKLLFNELKKEKYLENGEFLSEDIQVYKYKYRKLMIRQLVPNTIDVFLPSYLKNLKKTFVTFESTLSIKKIMNILTTNYSVSSIDYSLVIKNEGILENEEYYQELSEEQRKRTSTRYPVIYHDYQKNNNGNQRKMEKEKKINQIKQRQKLEYFPFFEIESNTSDKIIQQKLQKKMDVFGFSIPSQSEEKLGYYLGKALILGYDCVKLQHKPGKVNILLPDEKNILLIVDFSIPVFDFIEYLKYAYKLIEMKNNNIMIEYMLLNVEYKINSQVKEKASELIVLEKNKTLTEQGIINGSTLKLIKVEKKIEIPIENQNKIKQEKVKEKVDTTQEQQKEKNEIQKEIKKENDNNKNDNKQTESNKKGDDKKESNKGLKVSDDLHAWDKMSFGIENLLWEENFDIERERKGRELFLFEKIHGASYNKSIEILTDPFHFNPYFLDIFYETLPSFSTIEFFMKKLFERFEVPKANPLTKKKINKKEKETIQFQVLKIITLIIKHRSITLQKGVKDLVLNFARSTLITNEQKNEIIKEQGLYLELLLTKKRGGVKIMKNWKTFNDIINQIKYPVIRPTRPKIPKYKELEDMSFFDVKESDIANVLSIFGQNLLSKIRTSELLDLAWTQKNKQEISPNVTGLSRRFNRIADWASTLVLKEADEKQRVKILIKLIKLALRLQSMNNFNDVMALMGGLECSAISRLEESTWKKIPKKYLEAFQLLSKLTNAIGGFQELRKAYNESSYPMVPFIGVFLSDLVYIEELPNRLEGNLINWAKKRRTYEIIAIIKKCQAVKYNFTYIRQVKQFLDRDPILTENEMWDYNMVILSVAISTKKGKVILSRQYISIRSSKIEGLLSAFPKLIQGERQHTYVETDNIRYVYQSIEKLYLLILTTKSSNILEDLETLRLLSRLVPEYCSQLTEQGIQESGFELIFAFDEVIANGYKENVSKNQIETYIKMQSSNEERYKEKEEEKRRQAVRWREQQVQRIEQEKEERMKSGNTGGTFRGGFGSEDMFGNQTSFSGNTGMGSNVSTQNSNYSNEKHFPSNYEEKENQYSTGYSNESKKTERAKPKVKKGGPRKGLVLGSRKTKKSLGQGSGLISKFQELGEIKKEDKQQSQNSDQSDNENEFEKETNQNEKNSTVSKREKIDRKPVHFEIRESITVLYNRSGDLEKFQLTGALAVRINDVTFSKCGFKVEKVDKSENLGKAILYNTFPKINKRAFAKENLLIMKNQNSQYPSDGSPTPVMKWQVSDTSSSPPIALTFWPSPSSEGMTMVAEYALKLDNFELRDVTINIPVPGTRTPVIQQIDGEYSFNAKERILSWTIMTINEENEDGVLEFLIPKCKSEEFYPVEVKFNTKNTYSQLKVLENFYFQDENTIQTEFSQQSQMKVSSFQID</sequence>
<dbReference type="Proteomes" id="UP001146793">
    <property type="component" value="Unassembled WGS sequence"/>
</dbReference>
<dbReference type="GO" id="GO:0051645">
    <property type="term" value="P:Golgi localization"/>
    <property type="evidence" value="ECO:0007669"/>
    <property type="project" value="TreeGrafter"/>
</dbReference>
<feature type="compositionally biased region" description="Low complexity" evidence="13">
    <location>
        <begin position="54"/>
        <end position="63"/>
    </location>
</feature>
<keyword evidence="4 12" id="KW-0813">Transport</keyword>
<dbReference type="PROSITE" id="PS51072">
    <property type="entry name" value="MHD"/>
    <property type="match status" value="1"/>
</dbReference>
<keyword evidence="7 12" id="KW-0653">Protein transport</keyword>
<evidence type="ECO:0000259" key="14">
    <source>
        <dbReference type="PROSITE" id="PS50009"/>
    </source>
</evidence>
<feature type="region of interest" description="Disordered" evidence="13">
    <location>
        <begin position="991"/>
        <end position="1041"/>
    </location>
</feature>
<dbReference type="Gene3D" id="1.20.870.10">
    <property type="entry name" value="Son of sevenless (SoS) protein Chain: S domain 1"/>
    <property type="match status" value="1"/>
</dbReference>
<evidence type="ECO:0000256" key="1">
    <source>
        <dbReference type="ARBA" id="ARBA00004255"/>
    </source>
</evidence>
<comment type="subcellular location">
    <subcellularLocation>
        <location evidence="12">Cytoplasm</location>
    </subcellularLocation>
    <subcellularLocation>
        <location evidence="1 12">Golgi apparatus membrane</location>
        <topology evidence="1 12">Peripheral membrane protein</topology>
        <orientation evidence="1 12">Cytoplasmic side</orientation>
    </subcellularLocation>
    <subcellularLocation>
        <location evidence="12">Cytoplasmic vesicle</location>
        <location evidence="12">COPI-coated vesicle membrane</location>
        <topology evidence="12">Peripheral membrane protein</topology>
        <orientation evidence="12">Cytoplasmic side</orientation>
    </subcellularLocation>
</comment>
<dbReference type="EMBL" id="JANTQA010000051">
    <property type="protein sequence ID" value="KAJ3430510.1"/>
    <property type="molecule type" value="Genomic_DNA"/>
</dbReference>
<dbReference type="GO" id="GO:0006888">
    <property type="term" value="P:endoplasmic reticulum to Golgi vesicle-mediated transport"/>
    <property type="evidence" value="ECO:0007669"/>
    <property type="project" value="TreeGrafter"/>
</dbReference>
<dbReference type="CDD" id="cd14830">
    <property type="entry name" value="Delta_COP_N"/>
    <property type="match status" value="1"/>
</dbReference>
<feature type="compositionally biased region" description="Polar residues" evidence="13">
    <location>
        <begin position="1678"/>
        <end position="1701"/>
    </location>
</feature>
<name>A0AAV7YRD1_9EUKA</name>
<evidence type="ECO:0000256" key="2">
    <source>
        <dbReference type="ARBA" id="ARBA00010516"/>
    </source>
</evidence>
<evidence type="ECO:0000313" key="17">
    <source>
        <dbReference type="EMBL" id="KAJ3430510.1"/>
    </source>
</evidence>
<feature type="region of interest" description="Disordered" evidence="13">
    <location>
        <begin position="1772"/>
        <end position="1809"/>
    </location>
</feature>
<dbReference type="FunFam" id="3.30.450.60:FF:000003">
    <property type="entry name" value="Coatomer subunit delta"/>
    <property type="match status" value="1"/>
</dbReference>
<evidence type="ECO:0000256" key="11">
    <source>
        <dbReference type="PROSITE-ProRule" id="PRU00168"/>
    </source>
</evidence>
<feature type="region of interest" description="Disordered" evidence="13">
    <location>
        <begin position="1623"/>
        <end position="1759"/>
    </location>
</feature>
<evidence type="ECO:0000256" key="8">
    <source>
        <dbReference type="ARBA" id="ARBA00023034"/>
    </source>
</evidence>
<feature type="domain" description="Ras-GEF" evidence="14">
    <location>
        <begin position="1259"/>
        <end position="1495"/>
    </location>
</feature>
<feature type="domain" description="MHD" evidence="16">
    <location>
        <begin position="1812"/>
        <end position="2059"/>
    </location>
</feature>